<organism evidence="2 3">
    <name type="scientific">Aspergillus ellipticus CBS 707.79</name>
    <dbReference type="NCBI Taxonomy" id="1448320"/>
    <lineage>
        <taxon>Eukaryota</taxon>
        <taxon>Fungi</taxon>
        <taxon>Dikarya</taxon>
        <taxon>Ascomycota</taxon>
        <taxon>Pezizomycotina</taxon>
        <taxon>Eurotiomycetes</taxon>
        <taxon>Eurotiomycetidae</taxon>
        <taxon>Eurotiales</taxon>
        <taxon>Aspergillaceae</taxon>
        <taxon>Aspergillus</taxon>
        <taxon>Aspergillus subgen. Circumdati</taxon>
    </lineage>
</organism>
<keyword evidence="1" id="KW-0812">Transmembrane</keyword>
<protein>
    <submittedName>
        <fullName evidence="2">Uncharacterized protein</fullName>
    </submittedName>
</protein>
<name>A0A319D7K1_9EURO</name>
<gene>
    <name evidence="2" type="ORF">BO71DRAFT_381591</name>
</gene>
<keyword evidence="3" id="KW-1185">Reference proteome</keyword>
<evidence type="ECO:0000313" key="2">
    <source>
        <dbReference type="EMBL" id="PYH93435.1"/>
    </source>
</evidence>
<dbReference type="Proteomes" id="UP000247810">
    <property type="component" value="Unassembled WGS sequence"/>
</dbReference>
<feature type="transmembrane region" description="Helical" evidence="1">
    <location>
        <begin position="143"/>
        <end position="162"/>
    </location>
</feature>
<dbReference type="VEuPathDB" id="FungiDB:BO71DRAFT_381591"/>
<reference evidence="2 3" key="1">
    <citation type="submission" date="2018-02" db="EMBL/GenBank/DDBJ databases">
        <title>The genomes of Aspergillus section Nigri reveals drivers in fungal speciation.</title>
        <authorList>
            <consortium name="DOE Joint Genome Institute"/>
            <person name="Vesth T.C."/>
            <person name="Nybo J."/>
            <person name="Theobald S."/>
            <person name="Brandl J."/>
            <person name="Frisvad J.C."/>
            <person name="Nielsen K.F."/>
            <person name="Lyhne E.K."/>
            <person name="Kogle M.E."/>
            <person name="Kuo A."/>
            <person name="Riley R."/>
            <person name="Clum A."/>
            <person name="Nolan M."/>
            <person name="Lipzen A."/>
            <person name="Salamov A."/>
            <person name="Henrissat B."/>
            <person name="Wiebenga A."/>
            <person name="De vries R.P."/>
            <person name="Grigoriev I.V."/>
            <person name="Mortensen U.H."/>
            <person name="Andersen M.R."/>
            <person name="Baker S.E."/>
        </authorList>
    </citation>
    <scope>NUCLEOTIDE SEQUENCE [LARGE SCALE GENOMIC DNA]</scope>
    <source>
        <strain evidence="2 3">CBS 707.79</strain>
    </source>
</reference>
<feature type="transmembrane region" description="Helical" evidence="1">
    <location>
        <begin position="70"/>
        <end position="90"/>
    </location>
</feature>
<keyword evidence="1" id="KW-1133">Transmembrane helix</keyword>
<dbReference type="AlphaFoldDB" id="A0A319D7K1"/>
<dbReference type="EMBL" id="KZ825893">
    <property type="protein sequence ID" value="PYH93435.1"/>
    <property type="molecule type" value="Genomic_DNA"/>
</dbReference>
<evidence type="ECO:0000313" key="3">
    <source>
        <dbReference type="Proteomes" id="UP000247810"/>
    </source>
</evidence>
<sequence>MPTPFPHPPYAEDQPLAHLILTTHVLHRGFQLGAGIGYLAGITRSFLKPACSSSPPPPPPPPLLPLPPTAIGAVVGMSLSGLALPVAMWGKTLVEWQDRSWRLLESEGQGLVDSWSLGGMVLGVAVGVWGLGIGKVVVRGLSVLVGGAGIGCLGGLVGLVAWRGVYRL</sequence>
<keyword evidence="1" id="KW-0472">Membrane</keyword>
<dbReference type="OrthoDB" id="544298at2759"/>
<proteinExistence type="predicted"/>
<evidence type="ECO:0000256" key="1">
    <source>
        <dbReference type="SAM" id="Phobius"/>
    </source>
</evidence>
<feature type="transmembrane region" description="Helical" evidence="1">
    <location>
        <begin position="111"/>
        <end position="131"/>
    </location>
</feature>
<accession>A0A319D7K1</accession>